<gene>
    <name evidence="1" type="ORF">KIN20_026171</name>
</gene>
<organism evidence="1 2">
    <name type="scientific">Parelaphostrongylus tenuis</name>
    <name type="common">Meningeal worm</name>
    <dbReference type="NCBI Taxonomy" id="148309"/>
    <lineage>
        <taxon>Eukaryota</taxon>
        <taxon>Metazoa</taxon>
        <taxon>Ecdysozoa</taxon>
        <taxon>Nematoda</taxon>
        <taxon>Chromadorea</taxon>
        <taxon>Rhabditida</taxon>
        <taxon>Rhabditina</taxon>
        <taxon>Rhabditomorpha</taxon>
        <taxon>Strongyloidea</taxon>
        <taxon>Metastrongylidae</taxon>
        <taxon>Parelaphostrongylus</taxon>
    </lineage>
</organism>
<accession>A0AAD5MWE4</accession>
<dbReference type="Proteomes" id="UP001196413">
    <property type="component" value="Unassembled WGS sequence"/>
</dbReference>
<evidence type="ECO:0000313" key="2">
    <source>
        <dbReference type="Proteomes" id="UP001196413"/>
    </source>
</evidence>
<protein>
    <submittedName>
        <fullName evidence="1">Uncharacterized protein</fullName>
    </submittedName>
</protein>
<evidence type="ECO:0000313" key="1">
    <source>
        <dbReference type="EMBL" id="KAJ1365747.1"/>
    </source>
</evidence>
<name>A0AAD5MWE4_PARTN</name>
<sequence length="148" mass="16397">MCGLCADYELTNTIVEMRLYATEIASKSFTNINTETKLICAKSNVDHFLVPKWAGSLGLVASRSDLATPSIVSNWTVAIKQFHVAAVAKSFSSRQCKAICCQENREHLDHPPYLPDVCLRPISIASDDWGTGWTRRTCVETSIICVEN</sequence>
<keyword evidence="2" id="KW-1185">Reference proteome</keyword>
<dbReference type="EMBL" id="JAHQIW010005355">
    <property type="protein sequence ID" value="KAJ1365747.1"/>
    <property type="molecule type" value="Genomic_DNA"/>
</dbReference>
<reference evidence="1" key="1">
    <citation type="submission" date="2021-06" db="EMBL/GenBank/DDBJ databases">
        <title>Parelaphostrongylus tenuis whole genome reference sequence.</title>
        <authorList>
            <person name="Garwood T.J."/>
            <person name="Larsen P.A."/>
            <person name="Fountain-Jones N.M."/>
            <person name="Garbe J.R."/>
            <person name="Macchietto M.G."/>
            <person name="Kania S.A."/>
            <person name="Gerhold R.W."/>
            <person name="Richards J.E."/>
            <person name="Wolf T.M."/>
        </authorList>
    </citation>
    <scope>NUCLEOTIDE SEQUENCE</scope>
    <source>
        <strain evidence="1">MNPRO001-30</strain>
        <tissue evidence="1">Meninges</tissue>
    </source>
</reference>
<comment type="caution">
    <text evidence="1">The sequence shown here is derived from an EMBL/GenBank/DDBJ whole genome shotgun (WGS) entry which is preliminary data.</text>
</comment>
<dbReference type="AlphaFoldDB" id="A0AAD5MWE4"/>
<proteinExistence type="predicted"/>